<keyword evidence="7" id="KW-0732">Signal</keyword>
<dbReference type="SUPFAM" id="SSF111369">
    <property type="entry name" value="HlyD-like secretion proteins"/>
    <property type="match status" value="1"/>
</dbReference>
<dbReference type="KEGG" id="tim:GMBLW1_37480"/>
<keyword evidence="5" id="KW-0175">Coiled coil</keyword>
<dbReference type="Gene3D" id="1.10.287.470">
    <property type="entry name" value="Helix hairpin bin"/>
    <property type="match status" value="1"/>
</dbReference>
<evidence type="ECO:0000256" key="2">
    <source>
        <dbReference type="ARBA" id="ARBA00022692"/>
    </source>
</evidence>
<dbReference type="InParanoid" id="A0A6C2YXC2"/>
<evidence type="ECO:0000256" key="4">
    <source>
        <dbReference type="ARBA" id="ARBA00023136"/>
    </source>
</evidence>
<dbReference type="Gene3D" id="2.40.30.170">
    <property type="match status" value="1"/>
</dbReference>
<keyword evidence="3" id="KW-1133">Transmembrane helix</keyword>
<dbReference type="EMBL" id="LR586016">
    <property type="protein sequence ID" value="VIP05445.1"/>
    <property type="molecule type" value="Genomic_DNA"/>
</dbReference>
<reference evidence="8" key="1">
    <citation type="submission" date="2019-04" db="EMBL/GenBank/DDBJ databases">
        <authorList>
            <consortium name="Science for Life Laboratories"/>
        </authorList>
    </citation>
    <scope>NUCLEOTIDE SEQUENCE</scope>
    <source>
        <strain evidence="8">MBLW1</strain>
    </source>
</reference>
<evidence type="ECO:0000256" key="3">
    <source>
        <dbReference type="ARBA" id="ARBA00022989"/>
    </source>
</evidence>
<feature type="chain" id="PRO_5036172888" description="RND efflux pump membrane fusion protein barrel-sandwich domain-containing protein" evidence="7">
    <location>
        <begin position="23"/>
        <end position="374"/>
    </location>
</feature>
<gene>
    <name evidence="8" type="ORF">GMBLW1_37480</name>
</gene>
<name>A0A6C2YXC2_9BACT</name>
<comment type="subcellular location">
    <subcellularLocation>
        <location evidence="1">Membrane</location>
        <topology evidence="1">Single-pass membrane protein</topology>
    </subcellularLocation>
</comment>
<sequence>MRRMLPILVVLGAITLVVSMMAAGNGLQTRANDPTPPTPPQQRNTRANSGSEGAGVVAYGNVDVEAGQIPLFPPTFPQPSYIRRISDKAVEGAQVKKDDVLVELDDTLARLKVQEAEAGLKQAQGKLSQVQAEADRATTTQAALKRQQEKAVEAKRRELASARIRYDQLRDLQAKNFANRFEVTAAEEGIKALEAALDVETLKLEQVINAKIDFSAGMMQAEGAVDQYKAQLEQAKYGLSLMTIKAPSDGTILRSLVTDGLQFGPQSKQPAFLFLPKSPLIVRVDIDQDFAHRIQIGQQAVLFDDTQSNVRWKGKVTRIGTSFLPRRTSVMLPDPLQLSEGRVLECIVTVEEGGSGNPKLRVGQKLRVSIAGNQ</sequence>
<dbReference type="PANTHER" id="PTHR30386">
    <property type="entry name" value="MEMBRANE FUSION SUBUNIT OF EMRAB-TOLC MULTIDRUG EFFLUX PUMP"/>
    <property type="match status" value="1"/>
</dbReference>
<keyword evidence="2" id="KW-0812">Transmembrane</keyword>
<protein>
    <recommendedName>
        <fullName evidence="10">RND efflux pump membrane fusion protein barrel-sandwich domain-containing protein</fullName>
    </recommendedName>
</protein>
<keyword evidence="9" id="KW-1185">Reference proteome</keyword>
<evidence type="ECO:0000313" key="9">
    <source>
        <dbReference type="Proteomes" id="UP000464378"/>
    </source>
</evidence>
<accession>A0A6C2YXC2</accession>
<feature type="coiled-coil region" evidence="5">
    <location>
        <begin position="113"/>
        <end position="210"/>
    </location>
</feature>
<dbReference type="EMBL" id="LR593887">
    <property type="protein sequence ID" value="VTS08246.1"/>
    <property type="molecule type" value="Genomic_DNA"/>
</dbReference>
<evidence type="ECO:0000313" key="8">
    <source>
        <dbReference type="EMBL" id="VIP05445.1"/>
    </source>
</evidence>
<dbReference type="Proteomes" id="UP000464378">
    <property type="component" value="Chromosome"/>
</dbReference>
<organism evidence="8">
    <name type="scientific">Tuwongella immobilis</name>
    <dbReference type="NCBI Taxonomy" id="692036"/>
    <lineage>
        <taxon>Bacteria</taxon>
        <taxon>Pseudomonadati</taxon>
        <taxon>Planctomycetota</taxon>
        <taxon>Planctomycetia</taxon>
        <taxon>Gemmatales</taxon>
        <taxon>Gemmataceae</taxon>
        <taxon>Tuwongella</taxon>
    </lineage>
</organism>
<evidence type="ECO:0008006" key="10">
    <source>
        <dbReference type="Google" id="ProtNLM"/>
    </source>
</evidence>
<dbReference type="Gene3D" id="2.40.50.100">
    <property type="match status" value="1"/>
</dbReference>
<keyword evidence="4" id="KW-0472">Membrane</keyword>
<dbReference type="PANTHER" id="PTHR30386:SF26">
    <property type="entry name" value="TRANSPORT PROTEIN COMB"/>
    <property type="match status" value="1"/>
</dbReference>
<dbReference type="InterPro" id="IPR050739">
    <property type="entry name" value="MFP"/>
</dbReference>
<dbReference type="AlphaFoldDB" id="A0A6C2YXC2"/>
<evidence type="ECO:0000256" key="5">
    <source>
        <dbReference type="SAM" id="Coils"/>
    </source>
</evidence>
<evidence type="ECO:0000256" key="6">
    <source>
        <dbReference type="SAM" id="MobiDB-lite"/>
    </source>
</evidence>
<feature type="signal peptide" evidence="7">
    <location>
        <begin position="1"/>
        <end position="22"/>
    </location>
</feature>
<feature type="region of interest" description="Disordered" evidence="6">
    <location>
        <begin position="28"/>
        <end position="54"/>
    </location>
</feature>
<evidence type="ECO:0000256" key="1">
    <source>
        <dbReference type="ARBA" id="ARBA00004167"/>
    </source>
</evidence>
<dbReference type="RefSeq" id="WP_162660516.1">
    <property type="nucleotide sequence ID" value="NZ_LR593887.1"/>
</dbReference>
<proteinExistence type="predicted"/>
<evidence type="ECO:0000256" key="7">
    <source>
        <dbReference type="SAM" id="SignalP"/>
    </source>
</evidence>
<dbReference type="GO" id="GO:0016020">
    <property type="term" value="C:membrane"/>
    <property type="evidence" value="ECO:0007669"/>
    <property type="project" value="UniProtKB-SubCell"/>
</dbReference>